<organism evidence="1 2">
    <name type="scientific">Alkalihalophilus pseudofirmus</name>
    <name type="common">Bacillus pseudofirmus</name>
    <dbReference type="NCBI Taxonomy" id="79885"/>
    <lineage>
        <taxon>Bacteria</taxon>
        <taxon>Bacillati</taxon>
        <taxon>Bacillota</taxon>
        <taxon>Bacilli</taxon>
        <taxon>Bacillales</taxon>
        <taxon>Bacillaceae</taxon>
        <taxon>Alkalihalophilus</taxon>
    </lineage>
</organism>
<dbReference type="Gene3D" id="3.30.360.10">
    <property type="entry name" value="Dihydrodipicolinate Reductase, domain 2"/>
    <property type="match status" value="1"/>
</dbReference>
<dbReference type="Proteomes" id="UP001285636">
    <property type="component" value="Unassembled WGS sequence"/>
</dbReference>
<reference evidence="1" key="1">
    <citation type="submission" date="2023-10" db="EMBL/GenBank/DDBJ databases">
        <title>Screening of Alkalihalophilus pseudofirmusBZ-TG-HK211 and Its Alleviation of Salt Stress on Rapeseed Growth.</title>
        <authorList>
            <person name="Zhao B."/>
            <person name="Guo T."/>
        </authorList>
    </citation>
    <scope>NUCLEOTIDE SEQUENCE</scope>
    <source>
        <strain evidence="1">BZ-TG-HK211</strain>
    </source>
</reference>
<accession>A0AAJ2NU55</accession>
<proteinExistence type="predicted"/>
<feature type="non-terminal residue" evidence="1">
    <location>
        <position position="76"/>
    </location>
</feature>
<dbReference type="AlphaFoldDB" id="A0AAJ2NU55"/>
<gene>
    <name evidence="1" type="ORF">RYX45_25655</name>
</gene>
<evidence type="ECO:0000313" key="2">
    <source>
        <dbReference type="Proteomes" id="UP001285636"/>
    </source>
</evidence>
<dbReference type="EMBL" id="JAWJAY010001635">
    <property type="protein sequence ID" value="MDV2888551.1"/>
    <property type="molecule type" value="Genomic_DNA"/>
</dbReference>
<dbReference type="SUPFAM" id="SSF55347">
    <property type="entry name" value="Glyceraldehyde-3-phosphate dehydrogenase-like, C-terminal domain"/>
    <property type="match status" value="1"/>
</dbReference>
<feature type="non-terminal residue" evidence="1">
    <location>
        <position position="1"/>
    </location>
</feature>
<sequence>RKNQPDEPRNFIFDDFIHVVDTMRYLFPHPIEDLLVNARMENGLLYHVVIQFISQGGTAIGMMNRDNATNEEVAQV</sequence>
<comment type="caution">
    <text evidence="1">The sequence shown here is derived from an EMBL/GenBank/DDBJ whole genome shotgun (WGS) entry which is preliminary data.</text>
</comment>
<evidence type="ECO:0000313" key="1">
    <source>
        <dbReference type="EMBL" id="MDV2888551.1"/>
    </source>
</evidence>
<name>A0AAJ2NU55_ALKPS</name>
<protein>
    <submittedName>
        <fullName evidence="1">Gfo/Idh/MocA family oxidoreductase</fullName>
    </submittedName>
</protein>